<dbReference type="SUPFAM" id="SSF47781">
    <property type="entry name" value="RuvA domain 2-like"/>
    <property type="match status" value="1"/>
</dbReference>
<dbReference type="GO" id="GO:0003677">
    <property type="term" value="F:DNA binding"/>
    <property type="evidence" value="ECO:0007669"/>
    <property type="project" value="InterPro"/>
</dbReference>
<dbReference type="GO" id="GO:0005524">
    <property type="term" value="F:ATP binding"/>
    <property type="evidence" value="ECO:0007669"/>
    <property type="project" value="UniProtKB-KW"/>
</dbReference>
<keyword evidence="6" id="KW-0378">Hydrolase</keyword>
<dbReference type="CDD" id="cd18809">
    <property type="entry name" value="SF1_C_RecD"/>
    <property type="match status" value="1"/>
</dbReference>
<evidence type="ECO:0000313" key="7">
    <source>
        <dbReference type="Proteomes" id="UP000502433"/>
    </source>
</evidence>
<feature type="domain" description="ATP-dependent RecD2 DNA helicase-like helix-hairpin-helix" evidence="4">
    <location>
        <begin position="89"/>
        <end position="175"/>
    </location>
</feature>
<dbReference type="InterPro" id="IPR050534">
    <property type="entry name" value="Coronavir_polyprotein_1ab"/>
</dbReference>
<dbReference type="Pfam" id="PF13538">
    <property type="entry name" value="UvrD_C_2"/>
    <property type="match status" value="1"/>
</dbReference>
<feature type="domain" description="ATP-dependent RecD2 DNA helicase SH3" evidence="5">
    <location>
        <begin position="515"/>
        <end position="581"/>
    </location>
</feature>
<evidence type="ECO:0000313" key="6">
    <source>
        <dbReference type="EMBL" id="QJB47251.1"/>
    </source>
</evidence>
<evidence type="ECO:0000259" key="4">
    <source>
        <dbReference type="Pfam" id="PF14490"/>
    </source>
</evidence>
<dbReference type="Gene3D" id="3.40.50.300">
    <property type="entry name" value="P-loop containing nucleotide triphosphate hydrolases"/>
    <property type="match status" value="2"/>
</dbReference>
<dbReference type="Gene3D" id="2.30.30.940">
    <property type="match status" value="1"/>
</dbReference>
<dbReference type="KEGG" id="dfs:HGD76_24655"/>
<dbReference type="InterPro" id="IPR027417">
    <property type="entry name" value="P-loop_NTPase"/>
</dbReference>
<dbReference type="InterPro" id="IPR006345">
    <property type="entry name" value="RecD2"/>
</dbReference>
<dbReference type="InterPro" id="IPR010994">
    <property type="entry name" value="RuvA_2-like"/>
</dbReference>
<dbReference type="EMBL" id="CP051207">
    <property type="protein sequence ID" value="QJB47251.1"/>
    <property type="molecule type" value="Genomic_DNA"/>
</dbReference>
<dbReference type="Proteomes" id="UP000502433">
    <property type="component" value="Plasmid pAfl69"/>
</dbReference>
<dbReference type="PANTHER" id="PTHR43788">
    <property type="entry name" value="DNA2/NAM7 HELICASE FAMILY MEMBER"/>
    <property type="match status" value="1"/>
</dbReference>
<gene>
    <name evidence="6" type="ORF">HGD76_24655</name>
</gene>
<dbReference type="InterPro" id="IPR027785">
    <property type="entry name" value="UvrD-like_helicase_C"/>
</dbReference>
<dbReference type="GO" id="GO:0017116">
    <property type="term" value="F:single-stranded DNA helicase activity"/>
    <property type="evidence" value="ECO:0007669"/>
    <property type="project" value="TreeGrafter"/>
</dbReference>
<dbReference type="PANTHER" id="PTHR43788:SF6">
    <property type="entry name" value="DNA HELICASE B"/>
    <property type="match status" value="1"/>
</dbReference>
<dbReference type="Gene3D" id="1.10.10.2220">
    <property type="match status" value="1"/>
</dbReference>
<dbReference type="RefSeq" id="WP_168697592.1">
    <property type="nucleotide sequence ID" value="NZ_CP051207.1"/>
</dbReference>
<geneLocation type="plasmid" evidence="7">
    <name>pafl69</name>
</geneLocation>
<accession>A0A6H2C7E6</accession>
<dbReference type="Gene3D" id="1.10.150.20">
    <property type="entry name" value="5' to 3' exonuclease, C-terminal subdomain"/>
    <property type="match status" value="1"/>
</dbReference>
<feature type="domain" description="UvrD-like helicase C-terminal" evidence="3">
    <location>
        <begin position="599"/>
        <end position="642"/>
    </location>
</feature>
<dbReference type="Pfam" id="PF18335">
    <property type="entry name" value="SH3_13"/>
    <property type="match status" value="1"/>
</dbReference>
<protein>
    <submittedName>
        <fullName evidence="6">ATP-dependent RecD-like DNA helicase</fullName>
    </submittedName>
</protein>
<dbReference type="AlphaFoldDB" id="A0A6H2C7E6"/>
<proteinExistence type="predicted"/>
<dbReference type="InterPro" id="IPR041451">
    <property type="entry name" value="RecD2_SH13"/>
</dbReference>
<reference evidence="6 7" key="2">
    <citation type="submission" date="2020-04" db="EMBL/GenBank/DDBJ databases">
        <authorList>
            <person name="Fomenkov A."/>
            <person name="Anton B.P."/>
            <person name="Roberts R.J."/>
        </authorList>
    </citation>
    <scope>NUCLEOTIDE SEQUENCE [LARGE SCALE GENOMIC DNA]</scope>
    <source>
        <strain evidence="6 7">CCAP 1403/13f</strain>
        <plasmid evidence="7">pafl69</plasmid>
    </source>
</reference>
<keyword evidence="1" id="KW-0547">Nucleotide-binding</keyword>
<evidence type="ECO:0000256" key="2">
    <source>
        <dbReference type="ARBA" id="ARBA00022840"/>
    </source>
</evidence>
<dbReference type="GO" id="GO:0006310">
    <property type="term" value="P:DNA recombination"/>
    <property type="evidence" value="ECO:0007669"/>
    <property type="project" value="InterPro"/>
</dbReference>
<organism evidence="6 7">
    <name type="scientific">Dolichospermum flos-aquae CCAP 1403/13F</name>
    <dbReference type="NCBI Taxonomy" id="315271"/>
    <lineage>
        <taxon>Bacteria</taxon>
        <taxon>Bacillati</taxon>
        <taxon>Cyanobacteriota</taxon>
        <taxon>Cyanophyceae</taxon>
        <taxon>Nostocales</taxon>
        <taxon>Aphanizomenonaceae</taxon>
        <taxon>Dolichospermum</taxon>
    </lineage>
</organism>
<evidence type="ECO:0000259" key="5">
    <source>
        <dbReference type="Pfam" id="PF18335"/>
    </source>
</evidence>
<keyword evidence="6" id="KW-0614">Plasmid</keyword>
<dbReference type="SUPFAM" id="SSF52540">
    <property type="entry name" value="P-loop containing nucleoside triphosphate hydrolases"/>
    <property type="match status" value="1"/>
</dbReference>
<reference evidence="6 7" key="1">
    <citation type="submission" date="2020-04" db="EMBL/GenBank/DDBJ databases">
        <title>Genome-Wide Identification of 5-Methylcytosine Sites in Bacterial Genomes By High-Throughput Sequencing of MspJI Restriction Fragments.</title>
        <authorList>
            <person name="Wu V."/>
        </authorList>
    </citation>
    <scope>NUCLEOTIDE SEQUENCE [LARGE SCALE GENOMIC DNA]</scope>
    <source>
        <strain evidence="6 7">CCAP 1403/13f</strain>
        <plasmid evidence="7">pafl69</plasmid>
    </source>
</reference>
<evidence type="ECO:0000256" key="1">
    <source>
        <dbReference type="ARBA" id="ARBA00022741"/>
    </source>
</evidence>
<dbReference type="Pfam" id="PF14490">
    <property type="entry name" value="HHH_RecD2"/>
    <property type="match status" value="1"/>
</dbReference>
<dbReference type="CDD" id="cd17933">
    <property type="entry name" value="DEXSc_RecD-like"/>
    <property type="match status" value="1"/>
</dbReference>
<sequence length="773" mass="85782">MDRNYQAVSTPKVDPLPELNLVEIQQYLESGLFHGIGKKTAATLVNHFGCDTLSVLDAYPERIEEVPGLGKYRTVAITTAWSESKANPTRAAVAKLLAVGTSLRLTLKICEYYGYRTSSVLANDPYKLIDDIEGIGFKTADEIALSLGLEVDSATRYQKGLLHVLKEALSEGNCFLPESQLLVRAVNALKRPDHTPDYQSLTAILAQLIENQTLFYGEIANSVYQRAAYRAELSVALKIQTLINQPTHSTEHLEHWLAEFEAVGYRQIERLSKEQVSALFMAVKHPISIITGGPGRGKTYVLKSLVEWLTSIGANIALAAPTGKAANRMKYATGMEATTIHRLLQWQGRGQAFLYNEDNLLAIDWLIVDEFSMVDIFLFNSLLKALPPTTQILLVGDSDQLPSVGAGMVLRDLLHSELVPTTRLQTIYRQRHESPIIYAASDVNFGTVPTLHNFNQASSWMDVGDCAMLETPSPQATADMIVELVTAINRENVDLNQQVMVLAPQKEGAAGVHNLNQLLQPIFNPPKDNQPEVVSGSVVYRMGDRVIQLKNRYDTDPPVMNGETGQVIAVDAQKSMVKILFEGGAMIDYYPGYFEQIMHSFCITCHKSQGSEFPYVIFPLLMSNYRMLTRQLLYTTMTRAQGTFIAVGQKEALKIAVVTDKPAKRFTGLMTLLISPIDELVKIWESLGKAKGVASKTPSMVTVASRLRDRSINATPGQMTTIGTIALQLYEEKYGHRPSKQPEQVGKFRFKTYHYEIGAVELIDSAIDLVMNQ</sequence>
<dbReference type="InterPro" id="IPR029493">
    <property type="entry name" value="RecD2-like_HHH"/>
</dbReference>
<dbReference type="Pfam" id="PF13245">
    <property type="entry name" value="AAA_19"/>
    <property type="match status" value="1"/>
</dbReference>
<keyword evidence="2" id="KW-0067">ATP-binding</keyword>
<keyword evidence="6" id="KW-0347">Helicase</keyword>
<dbReference type="GO" id="GO:0009338">
    <property type="term" value="C:exodeoxyribonuclease V complex"/>
    <property type="evidence" value="ECO:0007669"/>
    <property type="project" value="TreeGrafter"/>
</dbReference>
<name>A0A6H2C7E6_DOLFA</name>
<evidence type="ECO:0000259" key="3">
    <source>
        <dbReference type="Pfam" id="PF13538"/>
    </source>
</evidence>
<dbReference type="NCBIfam" id="TIGR01448">
    <property type="entry name" value="recD_rel"/>
    <property type="match status" value="1"/>
</dbReference>
<dbReference type="GO" id="GO:0043139">
    <property type="term" value="F:5'-3' DNA helicase activity"/>
    <property type="evidence" value="ECO:0007669"/>
    <property type="project" value="InterPro"/>
</dbReference>